<accession>A0A6N9I470</accession>
<reference evidence="2 3" key="1">
    <citation type="journal article" date="2019" name="Appl. Environ. Microbiol.">
        <title>Genetic determinants of hydroxycinnamic acid metabolism in heterofermentative lactobacilli.</title>
        <authorList>
            <person name="Gaur G."/>
            <person name="Oh J.H."/>
            <person name="Filannino P."/>
            <person name="Gobbetti M."/>
            <person name="van Pijkeren J.P."/>
            <person name="Ganzle M.G."/>
        </authorList>
    </citation>
    <scope>NUCLEOTIDE SEQUENCE [LARGE SCALE GENOMIC DNA]</scope>
    <source>
        <strain evidence="2 3">C5</strain>
    </source>
</reference>
<dbReference type="PANTHER" id="PTHR37305:SF1">
    <property type="entry name" value="MEMBRANE PROTEIN"/>
    <property type="match status" value="1"/>
</dbReference>
<organism evidence="2 3">
    <name type="scientific">Furfurilactobacillus milii</name>
    <dbReference type="NCBI Taxonomy" id="2888272"/>
    <lineage>
        <taxon>Bacteria</taxon>
        <taxon>Bacillati</taxon>
        <taxon>Bacillota</taxon>
        <taxon>Bacilli</taxon>
        <taxon>Lactobacillales</taxon>
        <taxon>Lactobacillaceae</taxon>
        <taxon>Furfurilactobacillus</taxon>
    </lineage>
</organism>
<feature type="transmembrane region" description="Helical" evidence="1">
    <location>
        <begin position="228"/>
        <end position="247"/>
    </location>
</feature>
<keyword evidence="1" id="KW-0812">Transmembrane</keyword>
<dbReference type="RefSeq" id="WP_161004055.1">
    <property type="nucleotide sequence ID" value="NZ_WEZQ01000017.1"/>
</dbReference>
<feature type="transmembrane region" description="Helical" evidence="1">
    <location>
        <begin position="167"/>
        <end position="188"/>
    </location>
</feature>
<feature type="transmembrane region" description="Helical" evidence="1">
    <location>
        <begin position="137"/>
        <end position="160"/>
    </location>
</feature>
<gene>
    <name evidence="2" type="ORF">GB993_09255</name>
</gene>
<comment type="caution">
    <text evidence="2">The sequence shown here is derived from an EMBL/GenBank/DDBJ whole genome shotgun (WGS) entry which is preliminary data.</text>
</comment>
<sequence length="252" mass="28352">MKRSLLEETFKFIHQRTFVGGIILLIILMLYNALTVPVNTTTLVFEFGAVQWIPVIIIGVASTFLAMEYQYHTILVVLYKNSHKWQTYLAKLVVVWLYSLLLTVVAVVLTFVLKFLMVGRQYGWFTYSTGQPTRINLLLGNVIGTLVYSLFIVTLAFLLITLLKMNTAVIGIGLALGFLGASISVALMDSFTSLTTVVRWNPLNMIFVTQQLANSPYANMSHLNNLEIIVGNLIYATGFGLIGYQLFKRRHV</sequence>
<proteinExistence type="predicted"/>
<evidence type="ECO:0000256" key="1">
    <source>
        <dbReference type="SAM" id="Phobius"/>
    </source>
</evidence>
<dbReference type="Proteomes" id="UP000449209">
    <property type="component" value="Unassembled WGS sequence"/>
</dbReference>
<feature type="transmembrane region" description="Helical" evidence="1">
    <location>
        <begin position="43"/>
        <end position="67"/>
    </location>
</feature>
<feature type="transmembrane region" description="Helical" evidence="1">
    <location>
        <begin position="12"/>
        <end position="31"/>
    </location>
</feature>
<name>A0A6N9I470_9LACO</name>
<dbReference type="OrthoDB" id="2323897at2"/>
<keyword evidence="1" id="KW-1133">Transmembrane helix</keyword>
<dbReference type="PANTHER" id="PTHR37305">
    <property type="entry name" value="INTEGRAL MEMBRANE PROTEIN-RELATED"/>
    <property type="match status" value="1"/>
</dbReference>
<protein>
    <submittedName>
        <fullName evidence="2">ABC transporter permease</fullName>
    </submittedName>
</protein>
<keyword evidence="1" id="KW-0472">Membrane</keyword>
<feature type="transmembrane region" description="Helical" evidence="1">
    <location>
        <begin position="88"/>
        <end position="117"/>
    </location>
</feature>
<dbReference type="EMBL" id="WEZQ01000017">
    <property type="protein sequence ID" value="MYV17688.1"/>
    <property type="molecule type" value="Genomic_DNA"/>
</dbReference>
<evidence type="ECO:0000313" key="2">
    <source>
        <dbReference type="EMBL" id="MYV17688.1"/>
    </source>
</evidence>
<dbReference type="AlphaFoldDB" id="A0A6N9I470"/>
<evidence type="ECO:0000313" key="3">
    <source>
        <dbReference type="Proteomes" id="UP000449209"/>
    </source>
</evidence>